<name>A0A1F6B8R6_9BACT</name>
<dbReference type="AlphaFoldDB" id="A0A1F6B8R6"/>
<sequence>MLSSSPEGKVEVHFGQQGLKALREAADAKGNGFSNWIGKAWEERVCLPRLEEFRSQPELARFALRLEGDHEISHIISLDVDQAVKKQAGSLKIPDALLVETSKSDPEHIILRSCDFKFNLGMATYFQVHPRTLIELLNNSPLARQKVQQVIDQLKDAGVLKGDFKIAENVPTEQPRTKSRLTLDQLDKIQLETGRFISPASEENNSLLSSPTAKIRRDVVCNVELVHDQIAAFLNGFPGSEMQEEASRMDFPDVLNPMDKALMTARVAAALSVNPDFNTAEKLRDFIASKD</sequence>
<gene>
    <name evidence="1" type="ORF">A2968_06465</name>
</gene>
<dbReference type="EMBL" id="MFJU01000042">
    <property type="protein sequence ID" value="OGG32887.1"/>
    <property type="molecule type" value="Genomic_DNA"/>
</dbReference>
<evidence type="ECO:0000313" key="2">
    <source>
        <dbReference type="Proteomes" id="UP000176228"/>
    </source>
</evidence>
<comment type="caution">
    <text evidence="1">The sequence shown here is derived from an EMBL/GenBank/DDBJ whole genome shotgun (WGS) entry which is preliminary data.</text>
</comment>
<protein>
    <submittedName>
        <fullName evidence="1">Uncharacterized protein</fullName>
    </submittedName>
</protein>
<evidence type="ECO:0000313" key="1">
    <source>
        <dbReference type="EMBL" id="OGG32887.1"/>
    </source>
</evidence>
<dbReference type="Proteomes" id="UP000176228">
    <property type="component" value="Unassembled WGS sequence"/>
</dbReference>
<accession>A0A1F6B8R6</accession>
<organism evidence="1 2">
    <name type="scientific">Candidatus Gottesmanbacteria bacterium RIFCSPLOWO2_01_FULL_42_22</name>
    <dbReference type="NCBI Taxonomy" id="1798391"/>
    <lineage>
        <taxon>Bacteria</taxon>
        <taxon>Candidatus Gottesmaniibacteriota</taxon>
    </lineage>
</organism>
<reference evidence="1 2" key="1">
    <citation type="journal article" date="2016" name="Nat. Commun.">
        <title>Thousands of microbial genomes shed light on interconnected biogeochemical processes in an aquifer system.</title>
        <authorList>
            <person name="Anantharaman K."/>
            <person name="Brown C.T."/>
            <person name="Hug L.A."/>
            <person name="Sharon I."/>
            <person name="Castelle C.J."/>
            <person name="Probst A.J."/>
            <person name="Thomas B.C."/>
            <person name="Singh A."/>
            <person name="Wilkins M.J."/>
            <person name="Karaoz U."/>
            <person name="Brodie E.L."/>
            <person name="Williams K.H."/>
            <person name="Hubbard S.S."/>
            <person name="Banfield J.F."/>
        </authorList>
    </citation>
    <scope>NUCLEOTIDE SEQUENCE [LARGE SCALE GENOMIC DNA]</scope>
</reference>
<proteinExistence type="predicted"/>